<keyword evidence="2" id="KW-1003">Cell membrane</keyword>
<dbReference type="KEGG" id="dsf:UWK_01247"/>
<keyword evidence="5" id="KW-0479">Metal-binding</keyword>
<evidence type="ECO:0000259" key="12">
    <source>
        <dbReference type="Pfam" id="PF01435"/>
    </source>
</evidence>
<dbReference type="Proteomes" id="UP000011721">
    <property type="component" value="Chromosome"/>
</dbReference>
<comment type="cofactor">
    <cofactor evidence="1">
        <name>Zn(2+)</name>
        <dbReference type="ChEBI" id="CHEBI:29105"/>
    </cofactor>
</comment>
<evidence type="ECO:0000313" key="14">
    <source>
        <dbReference type="Proteomes" id="UP000011721"/>
    </source>
</evidence>
<organism evidence="13 14">
    <name type="scientific">Desulfocapsa sulfexigens (strain DSM 10523 / SB164P1)</name>
    <dbReference type="NCBI Taxonomy" id="1167006"/>
    <lineage>
        <taxon>Bacteria</taxon>
        <taxon>Pseudomonadati</taxon>
        <taxon>Thermodesulfobacteriota</taxon>
        <taxon>Desulfobulbia</taxon>
        <taxon>Desulfobulbales</taxon>
        <taxon>Desulfocapsaceae</taxon>
        <taxon>Desulfocapsa</taxon>
    </lineage>
</organism>
<feature type="transmembrane region" description="Helical" evidence="11">
    <location>
        <begin position="334"/>
        <end position="354"/>
    </location>
</feature>
<evidence type="ECO:0000313" key="13">
    <source>
        <dbReference type="EMBL" id="AGF77812.1"/>
    </source>
</evidence>
<dbReference type="eggNOG" id="COG0457">
    <property type="taxonomic scope" value="Bacteria"/>
</dbReference>
<evidence type="ECO:0000256" key="5">
    <source>
        <dbReference type="ARBA" id="ARBA00022723"/>
    </source>
</evidence>
<feature type="transmembrane region" description="Helical" evidence="11">
    <location>
        <begin position="289"/>
        <end position="314"/>
    </location>
</feature>
<keyword evidence="6" id="KW-0378">Hydrolase</keyword>
<dbReference type="InterPro" id="IPR011990">
    <property type="entry name" value="TPR-like_helical_dom_sf"/>
</dbReference>
<keyword evidence="3 13" id="KW-0645">Protease</keyword>
<dbReference type="InterPro" id="IPR050083">
    <property type="entry name" value="HtpX_protease"/>
</dbReference>
<evidence type="ECO:0000256" key="10">
    <source>
        <dbReference type="ARBA" id="ARBA00023136"/>
    </source>
</evidence>
<dbReference type="Gene3D" id="1.25.40.10">
    <property type="entry name" value="Tetratricopeptide repeat domain"/>
    <property type="match status" value="1"/>
</dbReference>
<proteinExistence type="predicted"/>
<feature type="transmembrane region" description="Helical" evidence="11">
    <location>
        <begin position="140"/>
        <end position="163"/>
    </location>
</feature>
<dbReference type="STRING" id="1167006.UWK_01247"/>
<dbReference type="Pfam" id="PF01435">
    <property type="entry name" value="Peptidase_M48"/>
    <property type="match status" value="1"/>
</dbReference>
<dbReference type="GO" id="GO:0006508">
    <property type="term" value="P:proteolysis"/>
    <property type="evidence" value="ECO:0007669"/>
    <property type="project" value="UniProtKB-KW"/>
</dbReference>
<sequence>MIYNNLLFFLVAIFLFTMTGGTEKPLFPLPASLALFSVLLFLFDRLAKRLYSRVNRNGSGAYFDAEKRLSLLALIFYSAVLFSCDIHYYLSPLDLGGNFPSFVNIGGLAFFFLFLLLMWRHAKPAYQVIFSRSYSTRAFLLYNTKANLPIVLPWIVLSLSYDLLALLPFPGLKTFLHSEAGEYTSFILFLLLILIFFPPLVRRLWGCTPFPQGELLDHLQAFFRKQRFSAKIFIWPLFEGRVITAGVMGIIPGLRYVMITPALLNNLSLNELDAVMAHEIGHIKKKHMLLYLLIISGFSILAGFVLEPFTFFLLSRSSFYTLLELTGLTAENMLTVLMAITVLGLMVLYFRFLFGYFVRNFERQADLHVFKAIGSSDSIISAFEKIAVLSGNIRDLPSWHHFGIGQRVDYLQRCEEDRSWIKRHNRKVLLSLLVYIIVIITAASSQRFIPTETWKQLYEEKYTEFILDQKLIREPDKALWLGIAADLMQHKKMEKKAIAAYDKALTLEPSNPKLLNNLAWLLLTSDDSSLRDPARALDLARLAAVQIPAGYVLDTLATAYWANGFIEKAVATERQAMFADPEEGTYYREQILKFTSRSYESTIMEKDGQ</sequence>
<evidence type="ECO:0000256" key="1">
    <source>
        <dbReference type="ARBA" id="ARBA00001947"/>
    </source>
</evidence>
<dbReference type="eggNOG" id="COG0501">
    <property type="taxonomic scope" value="Bacteria"/>
</dbReference>
<dbReference type="Gene3D" id="3.30.2010.10">
    <property type="entry name" value="Metalloproteases ('zincins'), catalytic domain"/>
    <property type="match status" value="1"/>
</dbReference>
<accession>M1P800</accession>
<evidence type="ECO:0000256" key="7">
    <source>
        <dbReference type="ARBA" id="ARBA00022833"/>
    </source>
</evidence>
<protein>
    <submittedName>
        <fullName evidence="13">Zn-dependent protease with chaperone function</fullName>
    </submittedName>
</protein>
<feature type="domain" description="Peptidase M48" evidence="12">
    <location>
        <begin position="239"/>
        <end position="397"/>
    </location>
</feature>
<dbReference type="SUPFAM" id="SSF48452">
    <property type="entry name" value="TPR-like"/>
    <property type="match status" value="1"/>
</dbReference>
<dbReference type="PANTHER" id="PTHR43221">
    <property type="entry name" value="PROTEASE HTPX"/>
    <property type="match status" value="1"/>
</dbReference>
<evidence type="ECO:0000256" key="6">
    <source>
        <dbReference type="ARBA" id="ARBA00022801"/>
    </source>
</evidence>
<feature type="transmembrane region" description="Helical" evidence="11">
    <location>
        <begin position="102"/>
        <end position="119"/>
    </location>
</feature>
<dbReference type="PANTHER" id="PTHR43221:SF2">
    <property type="entry name" value="PROTEASE HTPX HOMOLOG"/>
    <property type="match status" value="1"/>
</dbReference>
<dbReference type="EMBL" id="CP003985">
    <property type="protein sequence ID" value="AGF77812.1"/>
    <property type="molecule type" value="Genomic_DNA"/>
</dbReference>
<gene>
    <name evidence="13" type="ordered locus">UWK_01247</name>
</gene>
<keyword evidence="8 11" id="KW-1133">Transmembrane helix</keyword>
<dbReference type="CDD" id="cd07345">
    <property type="entry name" value="M48A_Ste24p-like"/>
    <property type="match status" value="1"/>
</dbReference>
<evidence type="ECO:0000256" key="9">
    <source>
        <dbReference type="ARBA" id="ARBA00023049"/>
    </source>
</evidence>
<dbReference type="GO" id="GO:0004222">
    <property type="term" value="F:metalloendopeptidase activity"/>
    <property type="evidence" value="ECO:0007669"/>
    <property type="project" value="InterPro"/>
</dbReference>
<evidence type="ECO:0000256" key="4">
    <source>
        <dbReference type="ARBA" id="ARBA00022692"/>
    </source>
</evidence>
<dbReference type="OrthoDB" id="255388at2"/>
<evidence type="ECO:0000256" key="3">
    <source>
        <dbReference type="ARBA" id="ARBA00022670"/>
    </source>
</evidence>
<keyword evidence="9" id="KW-0482">Metalloprotease</keyword>
<keyword evidence="7" id="KW-0862">Zinc</keyword>
<dbReference type="RefSeq" id="WP_015403504.1">
    <property type="nucleotide sequence ID" value="NC_020304.1"/>
</dbReference>
<feature type="transmembrane region" description="Helical" evidence="11">
    <location>
        <begin position="31"/>
        <end position="48"/>
    </location>
</feature>
<keyword evidence="10 11" id="KW-0472">Membrane</keyword>
<reference evidence="14" key="1">
    <citation type="journal article" date="2013" name="Stand. Genomic Sci.">
        <title>Complete genome sequence of Desulfocapsa sulfexigens, a marine deltaproteobacterium specialized in disproportionating inorganic sulfur compounds.</title>
        <authorList>
            <person name="Finster K.W."/>
            <person name="Kjeldsen K.U."/>
            <person name="Kube M."/>
            <person name="Reinhardt R."/>
            <person name="Mussmann M."/>
            <person name="Amann R."/>
            <person name="Schreiber L."/>
        </authorList>
    </citation>
    <scope>NUCLEOTIDE SEQUENCE [LARGE SCALE GENOMIC DNA]</scope>
    <source>
        <strain evidence="14">DSM 10523 / SB164P1</strain>
    </source>
</reference>
<dbReference type="GO" id="GO:0046872">
    <property type="term" value="F:metal ion binding"/>
    <property type="evidence" value="ECO:0007669"/>
    <property type="project" value="UniProtKB-KW"/>
</dbReference>
<keyword evidence="4 11" id="KW-0812">Transmembrane</keyword>
<name>M1P800_DESSD</name>
<evidence type="ECO:0000256" key="8">
    <source>
        <dbReference type="ARBA" id="ARBA00022989"/>
    </source>
</evidence>
<dbReference type="InterPro" id="IPR001915">
    <property type="entry name" value="Peptidase_M48"/>
</dbReference>
<evidence type="ECO:0000256" key="2">
    <source>
        <dbReference type="ARBA" id="ARBA00022475"/>
    </source>
</evidence>
<dbReference type="AlphaFoldDB" id="M1P800"/>
<evidence type="ECO:0000256" key="11">
    <source>
        <dbReference type="SAM" id="Phobius"/>
    </source>
</evidence>
<feature type="transmembrane region" description="Helical" evidence="11">
    <location>
        <begin position="183"/>
        <end position="201"/>
    </location>
</feature>
<dbReference type="PATRIC" id="fig|1167006.5.peg.1377"/>
<feature type="transmembrane region" description="Helical" evidence="11">
    <location>
        <begin position="69"/>
        <end position="90"/>
    </location>
</feature>
<dbReference type="HOGENOM" id="CLU_030786_0_0_7"/>
<keyword evidence="14" id="KW-1185">Reference proteome</keyword>
<feature type="transmembrane region" description="Helical" evidence="11">
    <location>
        <begin position="428"/>
        <end position="449"/>
    </location>
</feature>